<evidence type="ECO:0000313" key="3">
    <source>
        <dbReference type="EMBL" id="KAH0811880.1"/>
    </source>
</evidence>
<name>A0A8J6L8K3_TENMO</name>
<keyword evidence="1" id="KW-0175">Coiled coil</keyword>
<feature type="region of interest" description="Disordered" evidence="2">
    <location>
        <begin position="285"/>
        <end position="310"/>
    </location>
</feature>
<feature type="compositionally biased region" description="Basic and acidic residues" evidence="2">
    <location>
        <begin position="680"/>
        <end position="690"/>
    </location>
</feature>
<evidence type="ECO:0000256" key="2">
    <source>
        <dbReference type="SAM" id="MobiDB-lite"/>
    </source>
</evidence>
<sequence length="826" mass="93739">MLTHENGNDTRFRRHMKTVTLFRGASKNRSTRRHPSRDLAPPPTPVSCFTCAIGETSQPSVVSCEELRTRISPDYKQLLLSRGVATPPSAPEREANVGRVRDVARSPPIPHKTVSHVDVVAKNVRRCSNVTASVDSAVLRRYWRVGNAATAAIGRAFRGNDVEIDDHAENETKRQQCQAEQKGCQAFQVSRLVRSFNVNDHKHLRLKNFCLFHRLDRKSSRGMIYENEELRLRTININAEIERGQYDIKKLKRENEMLKKEIWCLRDEYDKLDKLLKEKEYDFSSSSTTCSTSDSESCSSCTEGSEEVETSQNLQNVQKTNMKNLHAEFDHLSVVPEENSTENSDKTSNRASIPNDQWNCDNIIKPDQSYPPYGKASTLPTPPPKNFFSPIKISKSCDEQFYTSEKVVSTNATSFYQNMVLVPKPEEVPAMDKTSTDLIVKTDNHAFNGTPSRSTFSNGGNLEELLNDIETISQDILKITNDQVNLEVAQQKPYKSELNVVLMPNPMPLLGFDKYRNIQNSFESLHSKSAEKLSVQEELRPLTSPPVTSTTCEHNPFFFGPIGDANSDFFNARYNPDNFEKTPNLGGSKTNLLDLTSSDLISSENEENLKFQTTKVEPPKPDKPEDEKKSPKLSIRRKVSIHFKGKRDKSVKTTEKKHSIFDIKFSNPLEPKHQKTPSLESRKSTTDAEPKTPTSSDSKTGSERKKVEEKKQRKSASVSPDRKHVHVKDEKKHKKHRKSDRMKSRRGTITSMDRAHRERSFSVCTDRSMEHRFGVAYDDFGAHSERERTNSLSSCETIKTRKMSNISNIPLNGKVPWCACWGNGCI</sequence>
<proteinExistence type="predicted"/>
<feature type="coiled-coil region" evidence="1">
    <location>
        <begin position="241"/>
        <end position="268"/>
    </location>
</feature>
<feature type="region of interest" description="Disordered" evidence="2">
    <location>
        <begin position="22"/>
        <end position="43"/>
    </location>
</feature>
<comment type="caution">
    <text evidence="3">The sequence shown here is derived from an EMBL/GenBank/DDBJ whole genome shotgun (WGS) entry which is preliminary data.</text>
</comment>
<feature type="compositionally biased region" description="Basic residues" evidence="2">
    <location>
        <begin position="634"/>
        <end position="647"/>
    </location>
</feature>
<accession>A0A8J6L8K3</accession>
<dbReference type="Proteomes" id="UP000719412">
    <property type="component" value="Unassembled WGS sequence"/>
</dbReference>
<reference evidence="3" key="1">
    <citation type="journal article" date="2020" name="J Insects Food Feed">
        <title>The yellow mealworm (Tenebrio molitor) genome: a resource for the emerging insects as food and feed industry.</title>
        <authorList>
            <person name="Eriksson T."/>
            <person name="Andere A."/>
            <person name="Kelstrup H."/>
            <person name="Emery V."/>
            <person name="Picard C."/>
        </authorList>
    </citation>
    <scope>NUCLEOTIDE SEQUENCE</scope>
    <source>
        <strain evidence="3">Stoneville</strain>
        <tissue evidence="3">Whole head</tissue>
    </source>
</reference>
<dbReference type="EMBL" id="JABDTM020026484">
    <property type="protein sequence ID" value="KAH0811880.1"/>
    <property type="molecule type" value="Genomic_DNA"/>
</dbReference>
<feature type="compositionally biased region" description="Basic and acidic residues" evidence="2">
    <location>
        <begin position="648"/>
        <end position="661"/>
    </location>
</feature>
<reference evidence="3" key="2">
    <citation type="submission" date="2021-08" db="EMBL/GenBank/DDBJ databases">
        <authorList>
            <person name="Eriksson T."/>
        </authorList>
    </citation>
    <scope>NUCLEOTIDE SEQUENCE</scope>
    <source>
        <strain evidence="3">Stoneville</strain>
        <tissue evidence="3">Whole head</tissue>
    </source>
</reference>
<evidence type="ECO:0000256" key="1">
    <source>
        <dbReference type="SAM" id="Coils"/>
    </source>
</evidence>
<dbReference type="AlphaFoldDB" id="A0A8J6L8K3"/>
<feature type="compositionally biased region" description="Basic and acidic residues" evidence="2">
    <location>
        <begin position="700"/>
        <end position="711"/>
    </location>
</feature>
<feature type="compositionally biased region" description="Basic residues" evidence="2">
    <location>
        <begin position="723"/>
        <end position="746"/>
    </location>
</feature>
<evidence type="ECO:0000313" key="4">
    <source>
        <dbReference type="Proteomes" id="UP000719412"/>
    </source>
</evidence>
<protein>
    <submittedName>
        <fullName evidence="3">Uncharacterized protein</fullName>
    </submittedName>
</protein>
<keyword evidence="4" id="KW-1185">Reference proteome</keyword>
<feature type="region of interest" description="Disordered" evidence="2">
    <location>
        <begin position="603"/>
        <end position="748"/>
    </location>
</feature>
<feature type="region of interest" description="Disordered" evidence="2">
    <location>
        <begin position="335"/>
        <end position="357"/>
    </location>
</feature>
<organism evidence="3 4">
    <name type="scientific">Tenebrio molitor</name>
    <name type="common">Yellow mealworm beetle</name>
    <dbReference type="NCBI Taxonomy" id="7067"/>
    <lineage>
        <taxon>Eukaryota</taxon>
        <taxon>Metazoa</taxon>
        <taxon>Ecdysozoa</taxon>
        <taxon>Arthropoda</taxon>
        <taxon>Hexapoda</taxon>
        <taxon>Insecta</taxon>
        <taxon>Pterygota</taxon>
        <taxon>Neoptera</taxon>
        <taxon>Endopterygota</taxon>
        <taxon>Coleoptera</taxon>
        <taxon>Polyphaga</taxon>
        <taxon>Cucujiformia</taxon>
        <taxon>Tenebrionidae</taxon>
        <taxon>Tenebrio</taxon>
    </lineage>
</organism>
<gene>
    <name evidence="3" type="ORF">GEV33_010912</name>
</gene>
<feature type="compositionally biased region" description="Basic and acidic residues" evidence="2">
    <location>
        <begin position="617"/>
        <end position="630"/>
    </location>
</feature>
<feature type="compositionally biased region" description="Low complexity" evidence="2">
    <location>
        <begin position="285"/>
        <end position="303"/>
    </location>
</feature>